<dbReference type="RefSeq" id="WP_144008900.1">
    <property type="nucleotide sequence ID" value="NZ_FWXT01000001.1"/>
</dbReference>
<evidence type="ECO:0000256" key="1">
    <source>
        <dbReference type="SAM" id="SignalP"/>
    </source>
</evidence>
<dbReference type="EMBL" id="FWXT01000001">
    <property type="protein sequence ID" value="SMC70668.1"/>
    <property type="molecule type" value="Genomic_DNA"/>
</dbReference>
<evidence type="ECO:0000313" key="2">
    <source>
        <dbReference type="EMBL" id="SMC70668.1"/>
    </source>
</evidence>
<sequence>MKKSIIYPILLLVTIFAACSKDKEPNPDGQDKSAQVSQTYQGKLSVGTVDYNNVKIKVTRKAANEVAIEPVSGQEYGTFAALTFSNFLYAEATKQYMSSSGSSRVVIFSFQSNSDIEMSLVNNFQDAMFKFEGVNVK</sequence>
<organism evidence="2 3">
    <name type="scientific">Pedobacter africanus</name>
    <dbReference type="NCBI Taxonomy" id="151894"/>
    <lineage>
        <taxon>Bacteria</taxon>
        <taxon>Pseudomonadati</taxon>
        <taxon>Bacteroidota</taxon>
        <taxon>Sphingobacteriia</taxon>
        <taxon>Sphingobacteriales</taxon>
        <taxon>Sphingobacteriaceae</taxon>
        <taxon>Pedobacter</taxon>
    </lineage>
</organism>
<dbReference type="PROSITE" id="PS51257">
    <property type="entry name" value="PROKAR_LIPOPROTEIN"/>
    <property type="match status" value="1"/>
</dbReference>
<dbReference type="STRING" id="151894.SAMN04488524_2240"/>
<protein>
    <recommendedName>
        <fullName evidence="4">Lipoprotein</fullName>
    </recommendedName>
</protein>
<dbReference type="AlphaFoldDB" id="A0A1W2BE59"/>
<gene>
    <name evidence="2" type="ORF">SAMN04488524_2240</name>
</gene>
<evidence type="ECO:0008006" key="4">
    <source>
        <dbReference type="Google" id="ProtNLM"/>
    </source>
</evidence>
<dbReference type="OrthoDB" id="768066at2"/>
<keyword evidence="3" id="KW-1185">Reference proteome</keyword>
<proteinExistence type="predicted"/>
<reference evidence="3" key="1">
    <citation type="submission" date="2017-04" db="EMBL/GenBank/DDBJ databases">
        <authorList>
            <person name="Varghese N."/>
            <person name="Submissions S."/>
        </authorList>
    </citation>
    <scope>NUCLEOTIDE SEQUENCE [LARGE SCALE GENOMIC DNA]</scope>
    <source>
        <strain evidence="3">DSM 12126</strain>
    </source>
</reference>
<feature type="chain" id="PRO_5012235720" description="Lipoprotein" evidence="1">
    <location>
        <begin position="21"/>
        <end position="137"/>
    </location>
</feature>
<evidence type="ECO:0000313" key="3">
    <source>
        <dbReference type="Proteomes" id="UP000192756"/>
    </source>
</evidence>
<accession>A0A1W2BE59</accession>
<feature type="signal peptide" evidence="1">
    <location>
        <begin position="1"/>
        <end position="20"/>
    </location>
</feature>
<dbReference type="Proteomes" id="UP000192756">
    <property type="component" value="Unassembled WGS sequence"/>
</dbReference>
<name>A0A1W2BE59_9SPHI</name>
<keyword evidence="1" id="KW-0732">Signal</keyword>